<evidence type="ECO:0000313" key="5">
    <source>
        <dbReference type="Proteomes" id="UP000095282"/>
    </source>
</evidence>
<feature type="compositionally biased region" description="Polar residues" evidence="4">
    <location>
        <begin position="29"/>
        <end position="43"/>
    </location>
</feature>
<proteinExistence type="predicted"/>
<dbReference type="PANTHER" id="PTHR46458:SF18">
    <property type="entry name" value="GLOBIN DOMAIN-CONTAINING PROTEIN"/>
    <property type="match status" value="1"/>
</dbReference>
<dbReference type="eggNOG" id="KOG3378">
    <property type="taxonomic scope" value="Eukaryota"/>
</dbReference>
<protein>
    <submittedName>
        <fullName evidence="6">GLOBIN domain-containing protein</fullName>
    </submittedName>
</protein>
<keyword evidence="1" id="KW-0349">Heme</keyword>
<dbReference type="GO" id="GO:0020037">
    <property type="term" value="F:heme binding"/>
    <property type="evidence" value="ECO:0007669"/>
    <property type="project" value="InterPro"/>
</dbReference>
<evidence type="ECO:0000313" key="6">
    <source>
        <dbReference type="WBParaSite" id="Csp11.Scaffold630.g19863.t1"/>
    </source>
</evidence>
<dbReference type="GO" id="GO:0046872">
    <property type="term" value="F:metal ion binding"/>
    <property type="evidence" value="ECO:0007669"/>
    <property type="project" value="UniProtKB-KW"/>
</dbReference>
<dbReference type="InterPro" id="IPR050532">
    <property type="entry name" value="Globin-like_OT"/>
</dbReference>
<feature type="compositionally biased region" description="Low complexity" evidence="4">
    <location>
        <begin position="236"/>
        <end position="253"/>
    </location>
</feature>
<feature type="region of interest" description="Disordered" evidence="4">
    <location>
        <begin position="1"/>
        <end position="54"/>
    </location>
</feature>
<evidence type="ECO:0000256" key="4">
    <source>
        <dbReference type="SAM" id="MobiDB-lite"/>
    </source>
</evidence>
<keyword evidence="2" id="KW-0479">Metal-binding</keyword>
<keyword evidence="3" id="KW-0408">Iron</keyword>
<evidence type="ECO:0000256" key="3">
    <source>
        <dbReference type="ARBA" id="ARBA00023004"/>
    </source>
</evidence>
<evidence type="ECO:0000256" key="1">
    <source>
        <dbReference type="ARBA" id="ARBA00022617"/>
    </source>
</evidence>
<dbReference type="CDD" id="cd01040">
    <property type="entry name" value="Mb-like"/>
    <property type="match status" value="1"/>
</dbReference>
<dbReference type="GO" id="GO:0019825">
    <property type="term" value="F:oxygen binding"/>
    <property type="evidence" value="ECO:0007669"/>
    <property type="project" value="InterPro"/>
</dbReference>
<reference evidence="6" key="1">
    <citation type="submission" date="2016-11" db="UniProtKB">
        <authorList>
            <consortium name="WormBaseParasite"/>
        </authorList>
    </citation>
    <scope>IDENTIFICATION</scope>
</reference>
<dbReference type="Proteomes" id="UP000095282">
    <property type="component" value="Unplaced"/>
</dbReference>
<sequence>MMGAARAGFYKKRASNPTLTSAQKKKRNSSTSVTSSPARTSANRLAVPNPPLRKRSGSAPAIKLITLASIWNLKHEHIRALKTTWARLCEPPRANCKGIVSLVERVWEKLDTKDKDVRNIFYNAAFVDSMHERRSGSIATLRDHTHFFVSLVSQVVSSLEQEPAKILEHLDHIGQSHAYLKRYGFKSSHWEKVGEYFVDHVVIQDCVRGFPDACRAWTVLVSSIVDRLRAAPRRGSFLNSPSSSRRGSMCTSSQLSINDESTPKCPFMSKSANCSASRLCSTESSISRRGSIVLPATTIDMSSLKDALPTPPHNLHNNNNHLIA</sequence>
<dbReference type="STRING" id="1561998.A0A1I7UVV2"/>
<name>A0A1I7UVV2_9PELO</name>
<dbReference type="InterPro" id="IPR012292">
    <property type="entry name" value="Globin/Proto"/>
</dbReference>
<dbReference type="PANTHER" id="PTHR46458">
    <property type="entry name" value="BLR2807 PROTEIN"/>
    <property type="match status" value="1"/>
</dbReference>
<evidence type="ECO:0000256" key="2">
    <source>
        <dbReference type="ARBA" id="ARBA00022723"/>
    </source>
</evidence>
<accession>A0A1I7UVV2</accession>
<keyword evidence="5" id="KW-1185">Reference proteome</keyword>
<dbReference type="SUPFAM" id="SSF46458">
    <property type="entry name" value="Globin-like"/>
    <property type="match status" value="1"/>
</dbReference>
<feature type="region of interest" description="Disordered" evidence="4">
    <location>
        <begin position="236"/>
        <end position="255"/>
    </location>
</feature>
<dbReference type="InterPro" id="IPR009050">
    <property type="entry name" value="Globin-like_sf"/>
</dbReference>
<dbReference type="AlphaFoldDB" id="A0A1I7UVV2"/>
<organism evidence="5 6">
    <name type="scientific">Caenorhabditis tropicalis</name>
    <dbReference type="NCBI Taxonomy" id="1561998"/>
    <lineage>
        <taxon>Eukaryota</taxon>
        <taxon>Metazoa</taxon>
        <taxon>Ecdysozoa</taxon>
        <taxon>Nematoda</taxon>
        <taxon>Chromadorea</taxon>
        <taxon>Rhabditida</taxon>
        <taxon>Rhabditina</taxon>
        <taxon>Rhabditomorpha</taxon>
        <taxon>Rhabditoidea</taxon>
        <taxon>Rhabditidae</taxon>
        <taxon>Peloderinae</taxon>
        <taxon>Caenorhabditis</taxon>
    </lineage>
</organism>
<dbReference type="WBParaSite" id="Csp11.Scaffold630.g19863.t1">
    <property type="protein sequence ID" value="Csp11.Scaffold630.g19863.t1"/>
    <property type="gene ID" value="Csp11.Scaffold630.g19863"/>
</dbReference>
<dbReference type="InterPro" id="IPR044399">
    <property type="entry name" value="Mb-like_M"/>
</dbReference>
<dbReference type="Gene3D" id="1.10.490.10">
    <property type="entry name" value="Globins"/>
    <property type="match status" value="1"/>
</dbReference>